<comment type="subcellular location">
    <subcellularLocation>
        <location evidence="6">Membrane</location>
        <topology evidence="6">Single-pass type I membrane protein</topology>
    </subcellularLocation>
</comment>
<dbReference type="Proteomes" id="UP000267027">
    <property type="component" value="Unassembled WGS sequence"/>
</dbReference>
<reference evidence="12" key="1">
    <citation type="submission" date="2017-02" db="UniProtKB">
        <authorList>
            <consortium name="WormBaseParasite"/>
        </authorList>
    </citation>
    <scope>IDENTIFICATION</scope>
</reference>
<feature type="disulfide bond" evidence="5">
    <location>
        <begin position="91"/>
        <end position="100"/>
    </location>
</feature>
<feature type="compositionally biased region" description="Low complexity" evidence="7">
    <location>
        <begin position="147"/>
        <end position="160"/>
    </location>
</feature>
<keyword evidence="1 6" id="KW-0217">Developmental protein</keyword>
<keyword evidence="6 8" id="KW-1133">Transmembrane helix</keyword>
<evidence type="ECO:0000313" key="12">
    <source>
        <dbReference type="WBParaSite" id="ACOC_0000948301-mRNA-1"/>
    </source>
</evidence>
<dbReference type="InterPro" id="IPR001774">
    <property type="entry name" value="DSL"/>
</dbReference>
<proteinExistence type="predicted"/>
<dbReference type="AlphaFoldDB" id="A0A0R3PUC1"/>
<keyword evidence="11" id="KW-1185">Reference proteome</keyword>
<feature type="domain" description="DSL" evidence="9">
    <location>
        <begin position="89"/>
        <end position="131"/>
    </location>
</feature>
<dbReference type="OrthoDB" id="283575at2759"/>
<evidence type="ECO:0000256" key="7">
    <source>
        <dbReference type="SAM" id="MobiDB-lite"/>
    </source>
</evidence>
<comment type="caution">
    <text evidence="5">Lacks conserved residue(s) required for the propagation of feature annotation.</text>
</comment>
<organism evidence="12">
    <name type="scientific">Angiostrongylus costaricensis</name>
    <name type="common">Nematode worm</name>
    <dbReference type="NCBI Taxonomy" id="334426"/>
    <lineage>
        <taxon>Eukaryota</taxon>
        <taxon>Metazoa</taxon>
        <taxon>Ecdysozoa</taxon>
        <taxon>Nematoda</taxon>
        <taxon>Chromadorea</taxon>
        <taxon>Rhabditida</taxon>
        <taxon>Rhabditina</taxon>
        <taxon>Rhabditomorpha</taxon>
        <taxon>Strongyloidea</taxon>
        <taxon>Metastrongylidae</taxon>
        <taxon>Angiostrongylus</taxon>
    </lineage>
</organism>
<evidence type="ECO:0000313" key="11">
    <source>
        <dbReference type="Proteomes" id="UP000267027"/>
    </source>
</evidence>
<name>A0A0R3PUC1_ANGCS</name>
<keyword evidence="2 6" id="KW-0245">EGF-like domain</keyword>
<evidence type="ECO:0000313" key="10">
    <source>
        <dbReference type="EMBL" id="VDM61069.1"/>
    </source>
</evidence>
<evidence type="ECO:0000256" key="2">
    <source>
        <dbReference type="ARBA" id="ARBA00022536"/>
    </source>
</evidence>
<dbReference type="Gene3D" id="2.10.25.140">
    <property type="match status" value="1"/>
</dbReference>
<feature type="region of interest" description="Disordered" evidence="7">
    <location>
        <begin position="142"/>
        <end position="162"/>
    </location>
</feature>
<dbReference type="Pfam" id="PF01414">
    <property type="entry name" value="DSL"/>
    <property type="match status" value="1"/>
</dbReference>
<comment type="function">
    <text evidence="6">Putative Notch ligand involved in the mediation of Notch signaling.</text>
</comment>
<dbReference type="GO" id="GO:0016020">
    <property type="term" value="C:membrane"/>
    <property type="evidence" value="ECO:0007669"/>
    <property type="project" value="UniProtKB-SubCell"/>
</dbReference>
<dbReference type="STRING" id="334426.A0A0R3PUC1"/>
<evidence type="ECO:0000259" key="9">
    <source>
        <dbReference type="PROSITE" id="PS51051"/>
    </source>
</evidence>
<protein>
    <recommendedName>
        <fullName evidence="6">Delta-like protein</fullName>
    </recommendedName>
</protein>
<keyword evidence="3 6" id="KW-0677">Repeat</keyword>
<sequence>MVLEKGWWLRNVGLKLPTMFLFNLIATIVLWMIGEANLAYLTIAFDISDTNGGADEEKSQKLSYRSVIDGSRPAQRTAVANGLIFDFITVCNRPYYGLMCAQYCAYAAGDHHICDSSGKKVCLPGWTGKDCTIATGDVSTTRIDDITTPSPTKSSSSKSTAARETRRQCRFFTVRSAPVDDIIHDYWISGQKTHAIIMDAELAQ</sequence>
<dbReference type="EMBL" id="UYYA01004305">
    <property type="protein sequence ID" value="VDM61069.1"/>
    <property type="molecule type" value="Genomic_DNA"/>
</dbReference>
<keyword evidence="4 5" id="KW-1015">Disulfide bond</keyword>
<keyword evidence="6 8" id="KW-0472">Membrane</keyword>
<dbReference type="SMART" id="SM00051">
    <property type="entry name" value="DSL"/>
    <property type="match status" value="1"/>
</dbReference>
<dbReference type="PROSITE" id="PS51051">
    <property type="entry name" value="DSL"/>
    <property type="match status" value="1"/>
</dbReference>
<evidence type="ECO:0000256" key="6">
    <source>
        <dbReference type="RuleBase" id="RU280815"/>
    </source>
</evidence>
<dbReference type="GO" id="GO:0007154">
    <property type="term" value="P:cell communication"/>
    <property type="evidence" value="ECO:0007669"/>
    <property type="project" value="InterPro"/>
</dbReference>
<keyword evidence="6" id="KW-0732">Signal</keyword>
<gene>
    <name evidence="10" type="ORF">ACOC_LOCUS9484</name>
</gene>
<evidence type="ECO:0000256" key="5">
    <source>
        <dbReference type="PROSITE-ProRule" id="PRU00377"/>
    </source>
</evidence>
<feature type="disulfide bond" evidence="5">
    <location>
        <begin position="122"/>
        <end position="131"/>
    </location>
</feature>
<keyword evidence="6 8" id="KW-0812">Transmembrane</keyword>
<evidence type="ECO:0000256" key="8">
    <source>
        <dbReference type="SAM" id="Phobius"/>
    </source>
</evidence>
<reference evidence="10 11" key="2">
    <citation type="submission" date="2018-11" db="EMBL/GenBank/DDBJ databases">
        <authorList>
            <consortium name="Pathogen Informatics"/>
        </authorList>
    </citation>
    <scope>NUCLEOTIDE SEQUENCE [LARGE SCALE GENOMIC DNA]</scope>
    <source>
        <strain evidence="10 11">Costa Rica</strain>
    </source>
</reference>
<evidence type="ECO:0000256" key="3">
    <source>
        <dbReference type="ARBA" id="ARBA00022737"/>
    </source>
</evidence>
<dbReference type="WBParaSite" id="ACOC_0000948301-mRNA-1">
    <property type="protein sequence ID" value="ACOC_0000948301-mRNA-1"/>
    <property type="gene ID" value="ACOC_0000948301"/>
</dbReference>
<feature type="transmembrane region" description="Helical" evidence="8">
    <location>
        <begin position="12"/>
        <end position="33"/>
    </location>
</feature>
<evidence type="ECO:0000256" key="4">
    <source>
        <dbReference type="ARBA" id="ARBA00023157"/>
    </source>
</evidence>
<evidence type="ECO:0000256" key="1">
    <source>
        <dbReference type="ARBA" id="ARBA00022473"/>
    </source>
</evidence>
<accession>A0A0R3PUC1</accession>